<proteinExistence type="predicted"/>
<protein>
    <submittedName>
        <fullName evidence="3">RNA pseudouridine synthase</fullName>
    </submittedName>
</protein>
<evidence type="ECO:0000256" key="1">
    <source>
        <dbReference type="SAM" id="Coils"/>
    </source>
</evidence>
<dbReference type="InterPro" id="IPR050188">
    <property type="entry name" value="RluA_PseudoU_synthase"/>
</dbReference>
<evidence type="ECO:0000259" key="2">
    <source>
        <dbReference type="Pfam" id="PF00849"/>
    </source>
</evidence>
<dbReference type="InterPro" id="IPR006145">
    <property type="entry name" value="PsdUridine_synth_RsuA/RluA"/>
</dbReference>
<accession>A0ABM7S6P9</accession>
<evidence type="ECO:0000313" key="4">
    <source>
        <dbReference type="Proteomes" id="UP000825258"/>
    </source>
</evidence>
<dbReference type="InterPro" id="IPR020103">
    <property type="entry name" value="PsdUridine_synth_cat_dom_sf"/>
</dbReference>
<feature type="domain" description="Pseudouridine synthase RsuA/RluA-like" evidence="2">
    <location>
        <begin position="359"/>
        <end position="506"/>
    </location>
</feature>
<dbReference type="PANTHER" id="PTHR21600">
    <property type="entry name" value="MITOCHONDRIAL RNA PSEUDOURIDINE SYNTHASE"/>
    <property type="match status" value="1"/>
</dbReference>
<dbReference type="InterPro" id="IPR006224">
    <property type="entry name" value="PsdUridine_synth_RluA-like_CS"/>
</dbReference>
<feature type="coiled-coil region" evidence="1">
    <location>
        <begin position="213"/>
        <end position="240"/>
    </location>
</feature>
<sequence length="553" mass="63815">MNSKFQHFKSNISGITLPEKFTFPFYYEPHPLSEIAAKELQEYLENQTDFEHNFGLEENQEGLVIGKMFGVLVCQDENGNLGYLWGVSGKLADSNLHDKFVPPVFDMLTQDSFFKQEEAILNQYNRKIEELEKSQELVETKESLKQTEFDAKTDIQRQKQRIKDLKKKRDEKRTSFENLSPTEIEQLEFELSEESKKESILLKKMTKYWNLTVESRKLKVESLQREIDKLKLERASKSSELQQKLFGKYKFLNISKRTKSVGEIFDNNPPAGAGECAAPKLLHYAFNHNLTPIALAEFWWGQSPKSEVRKHKQFYPACQSKCKPILAHMLDGIEMDENPLLENPAEGKDIEIVFEDDYLAVINKPAEFLSVPGKNIQDSVFERVKNRYPEASGPLIVHRLDMSTSGLLLIAKSDEVYKNLQSQFIKRTVKKRYVALLDGIVKQPEGSINLPLRVDLDNRPNQLVCYEYGKPAETHFKVIEIKNKKTRIHFFPITGRTHQLRVHASHSLGLNCSIVGDDLYGTKADRLHLHAEEITFTHPISKEILTIFKEAEF</sequence>
<dbReference type="RefSeq" id="WP_221258294.1">
    <property type="nucleotide sequence ID" value="NZ_AP024749.1"/>
</dbReference>
<dbReference type="EMBL" id="AP024749">
    <property type="protein sequence ID" value="BCY29203.1"/>
    <property type="molecule type" value="Genomic_DNA"/>
</dbReference>
<name>A0ABM7S6P9_9FLAO</name>
<evidence type="ECO:0000313" key="3">
    <source>
        <dbReference type="EMBL" id="BCY29203.1"/>
    </source>
</evidence>
<dbReference type="Proteomes" id="UP000825258">
    <property type="component" value="Chromosome"/>
</dbReference>
<dbReference type="PANTHER" id="PTHR21600:SF89">
    <property type="entry name" value="RIBOSOMAL LARGE SUBUNIT PSEUDOURIDINE SYNTHASE A"/>
    <property type="match status" value="1"/>
</dbReference>
<reference evidence="3 4" key="1">
    <citation type="submission" date="2021-06" db="EMBL/GenBank/DDBJ databases">
        <title>Whole genome sequences of Flavobacterium sp. KK2020170 and assembly.</title>
        <authorList>
            <person name="Kitahara K."/>
            <person name="Miyoshi S."/>
            <person name="Uesaka K."/>
        </authorList>
    </citation>
    <scope>NUCLEOTIDE SEQUENCE [LARGE SCALE GENOMIC DNA]</scope>
    <source>
        <strain evidence="3 4">KK2020170</strain>
    </source>
</reference>
<dbReference type="PROSITE" id="PS01129">
    <property type="entry name" value="PSI_RLU"/>
    <property type="match status" value="1"/>
</dbReference>
<dbReference type="SUPFAM" id="SSF55120">
    <property type="entry name" value="Pseudouridine synthase"/>
    <property type="match status" value="1"/>
</dbReference>
<keyword evidence="4" id="KW-1185">Reference proteome</keyword>
<dbReference type="Pfam" id="PF00849">
    <property type="entry name" value="PseudoU_synth_2"/>
    <property type="match status" value="1"/>
</dbReference>
<dbReference type="Gene3D" id="3.30.2350.10">
    <property type="entry name" value="Pseudouridine synthase"/>
    <property type="match status" value="1"/>
</dbReference>
<dbReference type="CDD" id="cd02869">
    <property type="entry name" value="PseudoU_synth_RluA_like"/>
    <property type="match status" value="1"/>
</dbReference>
<organism evidence="3 4">
    <name type="scientific">Flavobacterium okayamense</name>
    <dbReference type="NCBI Taxonomy" id="2830782"/>
    <lineage>
        <taxon>Bacteria</taxon>
        <taxon>Pseudomonadati</taxon>
        <taxon>Bacteroidota</taxon>
        <taxon>Flavobacteriia</taxon>
        <taxon>Flavobacteriales</taxon>
        <taxon>Flavobacteriaceae</taxon>
        <taxon>Flavobacterium</taxon>
    </lineage>
</organism>
<keyword evidence="1" id="KW-0175">Coiled coil</keyword>
<feature type="coiled-coil region" evidence="1">
    <location>
        <begin position="114"/>
        <end position="175"/>
    </location>
</feature>
<gene>
    <name evidence="3" type="ORF">KK2020170_20710</name>
</gene>